<gene>
    <name evidence="4" type="ORF">SAMN05421739_101699</name>
</gene>
<dbReference type="OrthoDB" id="5491447at2"/>
<keyword evidence="5" id="KW-1185">Reference proteome</keyword>
<keyword evidence="1" id="KW-1133">Transmembrane helix</keyword>
<feature type="domain" description="Protein-glutamine gamma-glutamyltransferase-like C-terminal" evidence="3">
    <location>
        <begin position="168"/>
        <end position="232"/>
    </location>
</feature>
<proteinExistence type="predicted"/>
<accession>A0A1I2NEF5</accession>
<dbReference type="AlphaFoldDB" id="A0A1I2NEF5"/>
<reference evidence="5" key="1">
    <citation type="submission" date="2016-10" db="EMBL/GenBank/DDBJ databases">
        <authorList>
            <person name="Varghese N."/>
            <person name="Submissions S."/>
        </authorList>
    </citation>
    <scope>NUCLEOTIDE SEQUENCE [LARGE SCALE GENOMIC DNA]</scope>
    <source>
        <strain evidence="5">LP51</strain>
    </source>
</reference>
<evidence type="ECO:0000256" key="1">
    <source>
        <dbReference type="SAM" id="Phobius"/>
    </source>
</evidence>
<feature type="signal peptide" evidence="2">
    <location>
        <begin position="1"/>
        <end position="27"/>
    </location>
</feature>
<keyword evidence="1" id="KW-0472">Membrane</keyword>
<dbReference type="InterPro" id="IPR025403">
    <property type="entry name" value="TgpA-like_C"/>
</dbReference>
<evidence type="ECO:0000313" key="4">
    <source>
        <dbReference type="EMBL" id="SFG02305.1"/>
    </source>
</evidence>
<keyword evidence="2" id="KW-0732">Signal</keyword>
<dbReference type="Proteomes" id="UP000198724">
    <property type="component" value="Unassembled WGS sequence"/>
</dbReference>
<dbReference type="STRING" id="1436961.SAMN05421739_101699"/>
<sequence>MRASFRHTSTFILILCLLLGFGTIARAQQPDSVPNAAKPVVVRPFDTEKVEKLRTDEDFQYYEAIPEGESLWERLKRRFQNWLREALYEGRASGLWEALLYTAIAAAIVFIVIKIQKVDTGGLFGRRAGSMATPYDVFEENIHEMDMKALIAEAVGERNYRKAVRLHYLQSLKFLTNTGLIDWKPGKTNRSYIHEIPNQQVRREFEQLTGMFEYVWYGGAALSDELYTSAREEFSQFNHLVQQRA</sequence>
<dbReference type="EMBL" id="FOOT01000001">
    <property type="protein sequence ID" value="SFG02305.1"/>
    <property type="molecule type" value="Genomic_DNA"/>
</dbReference>
<protein>
    <recommendedName>
        <fullName evidence="3">Protein-glutamine gamma-glutamyltransferase-like C-terminal domain-containing protein</fullName>
    </recommendedName>
</protein>
<evidence type="ECO:0000256" key="2">
    <source>
        <dbReference type="SAM" id="SignalP"/>
    </source>
</evidence>
<evidence type="ECO:0000313" key="5">
    <source>
        <dbReference type="Proteomes" id="UP000198724"/>
    </source>
</evidence>
<dbReference type="Pfam" id="PF13559">
    <property type="entry name" value="DUF4129"/>
    <property type="match status" value="1"/>
</dbReference>
<name>A0A1I2NEF5_9BACT</name>
<feature type="transmembrane region" description="Helical" evidence="1">
    <location>
        <begin position="94"/>
        <end position="113"/>
    </location>
</feature>
<feature type="chain" id="PRO_5011664281" description="Protein-glutamine gamma-glutamyltransferase-like C-terminal domain-containing protein" evidence="2">
    <location>
        <begin position="28"/>
        <end position="245"/>
    </location>
</feature>
<dbReference type="RefSeq" id="WP_092099040.1">
    <property type="nucleotide sequence ID" value="NZ_FOOT01000001.1"/>
</dbReference>
<evidence type="ECO:0000259" key="3">
    <source>
        <dbReference type="Pfam" id="PF13559"/>
    </source>
</evidence>
<keyword evidence="1" id="KW-0812">Transmembrane</keyword>
<organism evidence="4 5">
    <name type="scientific">Pontibacter chinhatensis</name>
    <dbReference type="NCBI Taxonomy" id="1436961"/>
    <lineage>
        <taxon>Bacteria</taxon>
        <taxon>Pseudomonadati</taxon>
        <taxon>Bacteroidota</taxon>
        <taxon>Cytophagia</taxon>
        <taxon>Cytophagales</taxon>
        <taxon>Hymenobacteraceae</taxon>
        <taxon>Pontibacter</taxon>
    </lineage>
</organism>